<evidence type="ECO:0000313" key="1">
    <source>
        <dbReference type="EMBL" id="ESA22346.1"/>
    </source>
</evidence>
<dbReference type="VEuPathDB" id="FungiDB:RhiirFUN_025379"/>
<accession>U9V374</accession>
<gene>
    <name evidence="1" type="ORF">GLOINDRAFT_83082</name>
</gene>
<name>U9V374_RHIID</name>
<reference evidence="1" key="1">
    <citation type="submission" date="2013-07" db="EMBL/GenBank/DDBJ databases">
        <title>The genome of an arbuscular mycorrhizal fungus provides insights into the evolution of the oldest plant symbiosis.</title>
        <authorList>
            <consortium name="DOE Joint Genome Institute"/>
            <person name="Tisserant E."/>
            <person name="Malbreil M."/>
            <person name="Kuo A."/>
            <person name="Kohler A."/>
            <person name="Symeonidi A."/>
            <person name="Balestrini R."/>
            <person name="Charron P."/>
            <person name="Duensing N."/>
            <person name="Frei-dit-Frey N."/>
            <person name="Gianinazzi-Pearson V."/>
            <person name="Gilbert B."/>
            <person name="Handa Y."/>
            <person name="Hijri M."/>
            <person name="Kaul R."/>
            <person name="Kawaguchi M."/>
            <person name="Krajinski F."/>
            <person name="Lammers P."/>
            <person name="Lapierre D."/>
            <person name="Masclaux F.G."/>
            <person name="Murat C."/>
            <person name="Morin E."/>
            <person name="Ndikumana S."/>
            <person name="Pagni M."/>
            <person name="Petitpierre D."/>
            <person name="Requena N."/>
            <person name="Rosikiewicz P."/>
            <person name="Riley R."/>
            <person name="Saito K."/>
            <person name="San Clemente H."/>
            <person name="Shapiro H."/>
            <person name="van Tuinen D."/>
            <person name="Becard G."/>
            <person name="Bonfante P."/>
            <person name="Paszkowski U."/>
            <person name="Shachar-Hill Y."/>
            <person name="Young J.P."/>
            <person name="Sanders I.R."/>
            <person name="Henrissat B."/>
            <person name="Rensing S.A."/>
            <person name="Grigoriev I.V."/>
            <person name="Corradi N."/>
            <person name="Roux C."/>
            <person name="Martin F."/>
        </authorList>
    </citation>
    <scope>NUCLEOTIDE SEQUENCE</scope>
    <source>
        <strain evidence="1">DAOM 197198</strain>
    </source>
</reference>
<dbReference type="HOGENOM" id="CLU_447689_0_0_1"/>
<dbReference type="EMBL" id="KI275663">
    <property type="protein sequence ID" value="ESA22346.1"/>
    <property type="molecule type" value="Genomic_DNA"/>
</dbReference>
<organism evidence="1">
    <name type="scientific">Rhizophagus irregularis (strain DAOM 181602 / DAOM 197198 / MUCL 43194)</name>
    <name type="common">Arbuscular mycorrhizal fungus</name>
    <name type="synonym">Glomus intraradices</name>
    <dbReference type="NCBI Taxonomy" id="747089"/>
    <lineage>
        <taxon>Eukaryota</taxon>
        <taxon>Fungi</taxon>
        <taxon>Fungi incertae sedis</taxon>
        <taxon>Mucoromycota</taxon>
        <taxon>Glomeromycotina</taxon>
        <taxon>Glomeromycetes</taxon>
        <taxon>Glomerales</taxon>
        <taxon>Glomeraceae</taxon>
        <taxon>Rhizophagus</taxon>
    </lineage>
</organism>
<proteinExistence type="predicted"/>
<protein>
    <submittedName>
        <fullName evidence="1">Uncharacterized protein</fullName>
    </submittedName>
</protein>
<dbReference type="AlphaFoldDB" id="U9V374"/>
<sequence>MDNENDILGRAYEVEKRYVHVMDTEDILGRAYEVKKSNLCTMEEERDIYRHWIARNKTYCSDEQEMYIRFAKSKKLTVFDHYKEHYIIFDSLDTYWEMLDNTPKEYRCFEEVVFHDIPQSPVIEIGVSSDVRYPGTKIVEILRTTLDTMQKIFRTEYTDYTNIARIPSTLDDFVVMDEIVQRDGKWHYFFHIQTPSFYFPNYSYCAEFRERLCASLPCHISSLIARPTEYIYQLVGISGSYLLSLDNNKRITPYSQFLDTRTSVDKNDLFVSRFSVMQDPTAYELLRLKNTYQSSSIPQSPPEGICGYSEIANKSDTDYCGNTHSVAQHDVIIPADKGDIPSNHAPIRVVQAPVVSLRQETGKIVECNNSVAFAESTGMNEKILHEHSLGEVPIESDENITVGNGQQSMAKTSSYVSIPCPTIFITESSASKFRTHAIDQNTSAVYTAINCIVILLGICKKYGRRSSRETETHRNTNTRIKHYVSPGKGKCSLPSVLFSRKNTAARCTWECRKTLHSRGNQNKEITRSVDNRPKLIMDLKNCQWPWDNHNNSMLYFRTTNLQMVRLIVDNQWDNVCGVIPFRNSQNLGHWAHTICDEGCFEKICYRKPEKWDIKPKNGEECVLQKHRGDTYYNNMGVFVYVKERDCRLITVAYVLSCYLTFKSLSCLPSSRVLRNPFRRQGYLIKNTLRGNT</sequence>